<gene>
    <name evidence="1" type="ordered locus">VIT_12s0035g00820</name>
</gene>
<protein>
    <submittedName>
        <fullName evidence="1">Uncharacterized protein</fullName>
    </submittedName>
</protein>
<sequence length="62" mass="7119">MKAFHSKRSLISEISPRLSFYNAAHPRRLGSFARNPAKFPDRTRFLVHNLLLGHSMEYGGFS</sequence>
<dbReference type="PaxDb" id="29760-VIT_12s0035g00820.t01"/>
<dbReference type="InParanoid" id="D7TGU8"/>
<dbReference type="AlphaFoldDB" id="D7TGU8"/>
<keyword evidence="2" id="KW-1185">Reference proteome</keyword>
<dbReference type="EMBL" id="FN595990">
    <property type="protein sequence ID" value="CBI29720.3"/>
    <property type="molecule type" value="Genomic_DNA"/>
</dbReference>
<dbReference type="HOGENOM" id="CLU_2908661_0_0_1"/>
<proteinExistence type="predicted"/>
<name>D7TGU8_VITVI</name>
<dbReference type="Proteomes" id="UP000009183">
    <property type="component" value="Chromosome 12"/>
</dbReference>
<accession>D7TGU8</accession>
<organism evidence="1 2">
    <name type="scientific">Vitis vinifera</name>
    <name type="common">Grape</name>
    <dbReference type="NCBI Taxonomy" id="29760"/>
    <lineage>
        <taxon>Eukaryota</taxon>
        <taxon>Viridiplantae</taxon>
        <taxon>Streptophyta</taxon>
        <taxon>Embryophyta</taxon>
        <taxon>Tracheophyta</taxon>
        <taxon>Spermatophyta</taxon>
        <taxon>Magnoliopsida</taxon>
        <taxon>eudicotyledons</taxon>
        <taxon>Gunneridae</taxon>
        <taxon>Pentapetalae</taxon>
        <taxon>rosids</taxon>
        <taxon>Vitales</taxon>
        <taxon>Vitaceae</taxon>
        <taxon>Viteae</taxon>
        <taxon>Vitis</taxon>
    </lineage>
</organism>
<reference evidence="1" key="1">
    <citation type="submission" date="2011-05" db="EMBL/GenBank/DDBJ databases">
        <title>High quality assembly and annotation of grapevine genome.</title>
        <authorList>
            <person name="Vitulo N."/>
            <person name="Olivier J."/>
            <person name="Forcato C."/>
            <person name="Albiero A."/>
            <person name="D'Angelo M."/>
            <person name="Zimbello R."/>
            <person name="Schiavon R."/>
            <person name="Rigobello C."/>
            <person name="Policriti A."/>
            <person name="Clepet C."/>
            <person name="Casagrande A."/>
            <person name="Choisne N."/>
            <person name="Vezzi A."/>
            <person name="Hugueney P."/>
            <person name="Horner D."/>
            <person name="Mica E."/>
            <person name="Cattonaro F."/>
            <person name="Del Fabbro C."/>
            <person name="Alaux M."/>
            <person name="Di Gaspero G."/>
            <person name="Scalabrin S."/>
            <person name="Pesole G."/>
            <person name="Delledonne M."/>
            <person name="Pezzotti M."/>
            <person name="Pe E.M."/>
            <person name="Caboche M."/>
            <person name="Adam-Blondon A.-F."/>
            <person name="Weissenbach J."/>
            <person name="Quetier F."/>
            <person name="Wincker P."/>
            <person name="Morgante M."/>
            <person name="Valle G."/>
        </authorList>
    </citation>
    <scope>NUCLEOTIDE SEQUENCE</scope>
</reference>
<evidence type="ECO:0000313" key="2">
    <source>
        <dbReference type="Proteomes" id="UP000009183"/>
    </source>
</evidence>
<evidence type="ECO:0000313" key="1">
    <source>
        <dbReference type="EMBL" id="CBI29720.3"/>
    </source>
</evidence>
<dbReference type="OrthoDB" id="1109414at2759"/>